<comment type="similarity">
    <text evidence="9">Belongs to the SecE/SEC61-gamma family.</text>
</comment>
<name>A0A2M7X2M4_UNCKA</name>
<evidence type="ECO:0000256" key="6">
    <source>
        <dbReference type="ARBA" id="ARBA00022989"/>
    </source>
</evidence>
<dbReference type="GO" id="GO:0006605">
    <property type="term" value="P:protein targeting"/>
    <property type="evidence" value="ECO:0007669"/>
    <property type="project" value="UniProtKB-UniRule"/>
</dbReference>
<keyword evidence="4 9" id="KW-0812">Transmembrane</keyword>
<evidence type="ECO:0000256" key="4">
    <source>
        <dbReference type="ARBA" id="ARBA00022692"/>
    </source>
</evidence>
<evidence type="ECO:0000256" key="1">
    <source>
        <dbReference type="ARBA" id="ARBA00004370"/>
    </source>
</evidence>
<comment type="subunit">
    <text evidence="9">Component of the Sec protein translocase complex. Heterotrimer consisting of SecY, SecE and SecG subunits. The heterotrimers can form oligomers, although 1 heterotrimer is thought to be able to translocate proteins. Interacts with the ribosome. Interacts with SecDF, and other proteins may be involved. Interacts with SecA.</text>
</comment>
<dbReference type="AlphaFoldDB" id="A0A2M7X2M4"/>
<keyword evidence="6 9" id="KW-1133">Transmembrane helix</keyword>
<evidence type="ECO:0000256" key="8">
    <source>
        <dbReference type="ARBA" id="ARBA00023136"/>
    </source>
</evidence>
<dbReference type="InterPro" id="IPR038379">
    <property type="entry name" value="SecE_sf"/>
</dbReference>
<keyword evidence="2 9" id="KW-0813">Transport</keyword>
<protein>
    <recommendedName>
        <fullName evidence="9">Protein translocase subunit SecE</fullName>
    </recommendedName>
</protein>
<keyword evidence="5 9" id="KW-0653">Protein transport</keyword>
<gene>
    <name evidence="9" type="primary">secE</name>
    <name evidence="10" type="ORF">CO178_02315</name>
</gene>
<dbReference type="EMBL" id="PFWY01000102">
    <property type="protein sequence ID" value="PJA40359.1"/>
    <property type="molecule type" value="Genomic_DNA"/>
</dbReference>
<feature type="transmembrane region" description="Helical" evidence="9">
    <location>
        <begin position="44"/>
        <end position="63"/>
    </location>
</feature>
<dbReference type="PANTHER" id="PTHR33910">
    <property type="entry name" value="PROTEIN TRANSLOCASE SUBUNIT SECE"/>
    <property type="match status" value="1"/>
</dbReference>
<evidence type="ECO:0000256" key="2">
    <source>
        <dbReference type="ARBA" id="ARBA00022448"/>
    </source>
</evidence>
<evidence type="ECO:0000313" key="11">
    <source>
        <dbReference type="Proteomes" id="UP000230683"/>
    </source>
</evidence>
<comment type="subcellular location">
    <subcellularLocation>
        <location evidence="9">Cell membrane</location>
        <topology evidence="9">Single-pass membrane protein</topology>
    </subcellularLocation>
    <subcellularLocation>
        <location evidence="1">Membrane</location>
    </subcellularLocation>
</comment>
<keyword evidence="3 9" id="KW-1003">Cell membrane</keyword>
<dbReference type="PROSITE" id="PS01067">
    <property type="entry name" value="SECE_SEC61G"/>
    <property type="match status" value="1"/>
</dbReference>
<dbReference type="GO" id="GO:0008320">
    <property type="term" value="F:protein transmembrane transporter activity"/>
    <property type="evidence" value="ECO:0007669"/>
    <property type="project" value="UniProtKB-UniRule"/>
</dbReference>
<keyword evidence="8 9" id="KW-0472">Membrane</keyword>
<dbReference type="Proteomes" id="UP000230683">
    <property type="component" value="Unassembled WGS sequence"/>
</dbReference>
<reference evidence="11" key="1">
    <citation type="submission" date="2017-09" db="EMBL/GenBank/DDBJ databases">
        <title>Depth-based differentiation of microbial function through sediment-hosted aquifers and enrichment of novel symbionts in the deep terrestrial subsurface.</title>
        <authorList>
            <person name="Probst A.J."/>
            <person name="Ladd B."/>
            <person name="Jarett J.K."/>
            <person name="Geller-Mcgrath D.E."/>
            <person name="Sieber C.M.K."/>
            <person name="Emerson J.B."/>
            <person name="Anantharaman K."/>
            <person name="Thomas B.C."/>
            <person name="Malmstrom R."/>
            <person name="Stieglmeier M."/>
            <person name="Klingl A."/>
            <person name="Woyke T."/>
            <person name="Ryan C.M."/>
            <person name="Banfield J.F."/>
        </authorList>
    </citation>
    <scope>NUCLEOTIDE SEQUENCE [LARGE SCALE GENOMIC DNA]</scope>
</reference>
<organism evidence="10 11">
    <name type="scientific">candidate division WWE3 bacterium CG_4_9_14_3_um_filter_34_6</name>
    <dbReference type="NCBI Taxonomy" id="1975079"/>
    <lineage>
        <taxon>Bacteria</taxon>
        <taxon>Katanobacteria</taxon>
    </lineage>
</organism>
<dbReference type="InterPro" id="IPR001901">
    <property type="entry name" value="Translocase_SecE/Sec61-g"/>
</dbReference>
<evidence type="ECO:0000256" key="7">
    <source>
        <dbReference type="ARBA" id="ARBA00023010"/>
    </source>
</evidence>
<evidence type="ECO:0000256" key="9">
    <source>
        <dbReference type="HAMAP-Rule" id="MF_00422"/>
    </source>
</evidence>
<evidence type="ECO:0000313" key="10">
    <source>
        <dbReference type="EMBL" id="PJA40359.1"/>
    </source>
</evidence>
<dbReference type="NCBIfam" id="TIGR00964">
    <property type="entry name" value="secE_bact"/>
    <property type="match status" value="1"/>
</dbReference>
<dbReference type="HAMAP" id="MF_00422">
    <property type="entry name" value="SecE"/>
    <property type="match status" value="1"/>
</dbReference>
<dbReference type="Pfam" id="PF00584">
    <property type="entry name" value="SecE"/>
    <property type="match status" value="1"/>
</dbReference>
<sequence length="71" mass="8395">MAQSIWIIYNPLVFNPIKFLNETHLELKKVTWPKKSETIRLTQVIIIVSLVVSFYLGFLDYLFNQLVKLLI</sequence>
<dbReference type="GO" id="GO:0005886">
    <property type="term" value="C:plasma membrane"/>
    <property type="evidence" value="ECO:0007669"/>
    <property type="project" value="UniProtKB-SubCell"/>
</dbReference>
<dbReference type="GO" id="GO:0065002">
    <property type="term" value="P:intracellular protein transmembrane transport"/>
    <property type="evidence" value="ECO:0007669"/>
    <property type="project" value="UniProtKB-UniRule"/>
</dbReference>
<comment type="caution">
    <text evidence="10">The sequence shown here is derived from an EMBL/GenBank/DDBJ whole genome shotgun (WGS) entry which is preliminary data.</text>
</comment>
<dbReference type="InterPro" id="IPR005807">
    <property type="entry name" value="SecE_bac"/>
</dbReference>
<comment type="function">
    <text evidence="9">Essential subunit of the Sec protein translocation channel SecYEG. Clamps together the 2 halves of SecY. May contact the channel plug during translocation.</text>
</comment>
<accession>A0A2M7X2M4</accession>
<dbReference type="GO" id="GO:0043952">
    <property type="term" value="P:protein transport by the Sec complex"/>
    <property type="evidence" value="ECO:0007669"/>
    <property type="project" value="UniProtKB-UniRule"/>
</dbReference>
<keyword evidence="7 9" id="KW-0811">Translocation</keyword>
<evidence type="ECO:0000256" key="3">
    <source>
        <dbReference type="ARBA" id="ARBA00022475"/>
    </source>
</evidence>
<dbReference type="Gene3D" id="1.20.5.1030">
    <property type="entry name" value="Preprotein translocase secy subunit"/>
    <property type="match status" value="1"/>
</dbReference>
<dbReference type="PANTHER" id="PTHR33910:SF1">
    <property type="entry name" value="PROTEIN TRANSLOCASE SUBUNIT SECE"/>
    <property type="match status" value="1"/>
</dbReference>
<evidence type="ECO:0000256" key="5">
    <source>
        <dbReference type="ARBA" id="ARBA00022927"/>
    </source>
</evidence>
<dbReference type="GO" id="GO:0009306">
    <property type="term" value="P:protein secretion"/>
    <property type="evidence" value="ECO:0007669"/>
    <property type="project" value="UniProtKB-UniRule"/>
</dbReference>
<proteinExistence type="inferred from homology"/>